<evidence type="ECO:0000256" key="2">
    <source>
        <dbReference type="ARBA" id="ARBA00007986"/>
    </source>
</evidence>
<dbReference type="NCBIfam" id="TIGR01713">
    <property type="entry name" value="typeII_sec_gspC"/>
    <property type="match status" value="1"/>
</dbReference>
<name>A0AAN1WK79_9GAMM</name>
<proteinExistence type="inferred from homology"/>
<dbReference type="KEGG" id="marq:MARGE09_P3313"/>
<dbReference type="GO" id="GO:0015627">
    <property type="term" value="C:type II protein secretion system complex"/>
    <property type="evidence" value="ECO:0007669"/>
    <property type="project" value="InterPro"/>
</dbReference>
<dbReference type="Pfam" id="PF11356">
    <property type="entry name" value="T2SSC"/>
    <property type="match status" value="1"/>
</dbReference>
<evidence type="ECO:0000313" key="12">
    <source>
        <dbReference type="EMBL" id="BCD99112.1"/>
    </source>
</evidence>
<organism evidence="12 13">
    <name type="scientific">Marinagarivorans cellulosilyticus</name>
    <dbReference type="NCBI Taxonomy" id="2721545"/>
    <lineage>
        <taxon>Bacteria</taxon>
        <taxon>Pseudomonadati</taxon>
        <taxon>Pseudomonadota</taxon>
        <taxon>Gammaproteobacteria</taxon>
        <taxon>Cellvibrionales</taxon>
        <taxon>Cellvibrionaceae</taxon>
        <taxon>Marinagarivorans</taxon>
    </lineage>
</organism>
<dbReference type="InterPro" id="IPR001639">
    <property type="entry name" value="T2SS_protein-GspC"/>
</dbReference>
<dbReference type="Pfam" id="PF13180">
    <property type="entry name" value="PDZ_2"/>
    <property type="match status" value="1"/>
</dbReference>
<keyword evidence="5" id="KW-0997">Cell inner membrane</keyword>
<evidence type="ECO:0000256" key="1">
    <source>
        <dbReference type="ARBA" id="ARBA00004533"/>
    </source>
</evidence>
<evidence type="ECO:0000256" key="6">
    <source>
        <dbReference type="ARBA" id="ARBA00022692"/>
    </source>
</evidence>
<evidence type="ECO:0000259" key="11">
    <source>
        <dbReference type="Pfam" id="PF13180"/>
    </source>
</evidence>
<sequence>MTAESLKAAPIVQAAAAYSAKFGEAIRKVPVGLWRQLVMVLVALWICHTLARLFWVVVPVPAQPVADVVPKSAVTQAEVAGAVVDLAAINNLFGEYDPTAERDRLAQLEKERLEQEANQPVKETTLNLKLQGVVASNDPAKSWAIIGEASSQALYKIGDAVPGVRGVTVKNIADLWIILDNNGKAEKLWLYGENDKKIKARPSRVAQPAVRPDENVIKAEVDESAVKDIKSIGDVVRFMVATENGQMIGYKVRPGRKRELFDQVGLKNNDIVVSVNGIEVNEPQKVREVYQALKTATEANLEVMRDGSTQFIQIRMSSG</sequence>
<evidence type="ECO:0000313" key="13">
    <source>
        <dbReference type="Proteomes" id="UP001320119"/>
    </source>
</evidence>
<keyword evidence="6" id="KW-0812">Transmembrane</keyword>
<dbReference type="SUPFAM" id="SSF50156">
    <property type="entry name" value="PDZ domain-like"/>
    <property type="match status" value="1"/>
</dbReference>
<protein>
    <submittedName>
        <fullName evidence="12">General secretion pathway protein C</fullName>
    </submittedName>
</protein>
<dbReference type="Gene3D" id="2.30.30.830">
    <property type="match status" value="1"/>
</dbReference>
<gene>
    <name evidence="12" type="ORF">MARGE09_P3313</name>
</gene>
<dbReference type="GO" id="GO:0015628">
    <property type="term" value="P:protein secretion by the type II secretion system"/>
    <property type="evidence" value="ECO:0007669"/>
    <property type="project" value="InterPro"/>
</dbReference>
<reference evidence="12 13" key="1">
    <citation type="journal article" date="2022" name="IScience">
        <title>An ultrasensitive nanofiber-based assay for enzymatic hydrolysis and deep-sea microbial degradation of cellulose.</title>
        <authorList>
            <person name="Tsudome M."/>
            <person name="Tachioka M."/>
            <person name="Miyazaki M."/>
            <person name="Uchimura K."/>
            <person name="Tsuda M."/>
            <person name="Takaki Y."/>
            <person name="Deguchi S."/>
        </authorList>
    </citation>
    <scope>NUCLEOTIDE SEQUENCE [LARGE SCALE GENOMIC DNA]</scope>
    <source>
        <strain evidence="12 13">GE09</strain>
    </source>
</reference>
<dbReference type="RefSeq" id="WP_236984049.1">
    <property type="nucleotide sequence ID" value="NZ_AP023086.1"/>
</dbReference>
<dbReference type="AlphaFoldDB" id="A0AAN1WK79"/>
<feature type="domain" description="PDZ" evidence="11">
    <location>
        <begin position="261"/>
        <end position="314"/>
    </location>
</feature>
<evidence type="ECO:0000256" key="3">
    <source>
        <dbReference type="ARBA" id="ARBA00022448"/>
    </source>
</evidence>
<dbReference type="Proteomes" id="UP001320119">
    <property type="component" value="Chromosome"/>
</dbReference>
<dbReference type="InterPro" id="IPR036034">
    <property type="entry name" value="PDZ_sf"/>
</dbReference>
<keyword evidence="8" id="KW-1133">Transmembrane helix</keyword>
<comment type="subcellular location">
    <subcellularLocation>
        <location evidence="1">Cell inner membrane</location>
    </subcellularLocation>
</comment>
<dbReference type="Gene3D" id="2.30.42.10">
    <property type="match status" value="1"/>
</dbReference>
<accession>A0AAN1WK79</accession>
<evidence type="ECO:0000256" key="8">
    <source>
        <dbReference type="ARBA" id="ARBA00022989"/>
    </source>
</evidence>
<keyword evidence="13" id="KW-1185">Reference proteome</keyword>
<evidence type="ECO:0000256" key="5">
    <source>
        <dbReference type="ARBA" id="ARBA00022519"/>
    </source>
</evidence>
<evidence type="ECO:0000256" key="7">
    <source>
        <dbReference type="ARBA" id="ARBA00022927"/>
    </source>
</evidence>
<dbReference type="InterPro" id="IPR024961">
    <property type="entry name" value="T2SS_GspC_N"/>
</dbReference>
<keyword evidence="9" id="KW-0472">Membrane</keyword>
<keyword evidence="3" id="KW-0813">Transport</keyword>
<keyword evidence="7" id="KW-0653">Protein transport</keyword>
<evidence type="ECO:0000259" key="10">
    <source>
        <dbReference type="Pfam" id="PF11356"/>
    </source>
</evidence>
<dbReference type="InterPro" id="IPR001478">
    <property type="entry name" value="PDZ"/>
</dbReference>
<dbReference type="EMBL" id="AP023086">
    <property type="protein sequence ID" value="BCD99112.1"/>
    <property type="molecule type" value="Genomic_DNA"/>
</dbReference>
<evidence type="ECO:0000256" key="9">
    <source>
        <dbReference type="ARBA" id="ARBA00023136"/>
    </source>
</evidence>
<feature type="domain" description="Type II secretion system protein GspC N-terminal" evidence="10">
    <location>
        <begin position="41"/>
        <end position="189"/>
    </location>
</feature>
<dbReference type="GO" id="GO:0005886">
    <property type="term" value="C:plasma membrane"/>
    <property type="evidence" value="ECO:0007669"/>
    <property type="project" value="UniProtKB-SubCell"/>
</dbReference>
<comment type="similarity">
    <text evidence="2">Belongs to the GSP C family.</text>
</comment>
<keyword evidence="4" id="KW-1003">Cell membrane</keyword>
<evidence type="ECO:0000256" key="4">
    <source>
        <dbReference type="ARBA" id="ARBA00022475"/>
    </source>
</evidence>